<name>A0A061EQS7_THECC</name>
<evidence type="ECO:0000313" key="2">
    <source>
        <dbReference type="Proteomes" id="UP000026915"/>
    </source>
</evidence>
<evidence type="ECO:0000313" key="1">
    <source>
        <dbReference type="EMBL" id="EOY07186.1"/>
    </source>
</evidence>
<dbReference type="Gramene" id="EOY07186">
    <property type="protein sequence ID" value="EOY07186"/>
    <property type="gene ID" value="TCM_021685"/>
</dbReference>
<reference evidence="1 2" key="1">
    <citation type="journal article" date="2013" name="Genome Biol.">
        <title>The genome sequence of the most widely cultivated cacao type and its use to identify candidate genes regulating pod color.</title>
        <authorList>
            <person name="Motamayor J.C."/>
            <person name="Mockaitis K."/>
            <person name="Schmutz J."/>
            <person name="Haiminen N."/>
            <person name="Iii D.L."/>
            <person name="Cornejo O."/>
            <person name="Findley S.D."/>
            <person name="Zheng P."/>
            <person name="Utro F."/>
            <person name="Royaert S."/>
            <person name="Saski C."/>
            <person name="Jenkins J."/>
            <person name="Podicheti R."/>
            <person name="Zhao M."/>
            <person name="Scheffler B.E."/>
            <person name="Stack J.C."/>
            <person name="Feltus F.A."/>
            <person name="Mustiga G.M."/>
            <person name="Amores F."/>
            <person name="Phillips W."/>
            <person name="Marelli J.P."/>
            <person name="May G.D."/>
            <person name="Shapiro H."/>
            <person name="Ma J."/>
            <person name="Bustamante C.D."/>
            <person name="Schnell R.J."/>
            <person name="Main D."/>
            <person name="Gilbert D."/>
            <person name="Parida L."/>
            <person name="Kuhn D.N."/>
        </authorList>
    </citation>
    <scope>NUCLEOTIDE SEQUENCE [LARGE SCALE GENOMIC DNA]</scope>
    <source>
        <strain evidence="2">cv. Matina 1-6</strain>
    </source>
</reference>
<dbReference type="AlphaFoldDB" id="A0A061EQS7"/>
<proteinExistence type="predicted"/>
<dbReference type="EMBL" id="CM001883">
    <property type="protein sequence ID" value="EOY07186.1"/>
    <property type="molecule type" value="Genomic_DNA"/>
</dbReference>
<dbReference type="HOGENOM" id="CLU_2459214_0_0_1"/>
<sequence length="89" mass="10517">MGCVKDDYGRVWDFYSKSFVLVSDFPLQCKMFHSFACYKLPLQEYNKLNFESCAQYIWQHNEFGNWMLSGDDLLRNVCCNGDAYVDELD</sequence>
<keyword evidence="2" id="KW-1185">Reference proteome</keyword>
<protein>
    <submittedName>
        <fullName evidence="1">Uncharacterized protein</fullName>
    </submittedName>
</protein>
<organism evidence="1 2">
    <name type="scientific">Theobroma cacao</name>
    <name type="common">Cacao</name>
    <name type="synonym">Cocoa</name>
    <dbReference type="NCBI Taxonomy" id="3641"/>
    <lineage>
        <taxon>Eukaryota</taxon>
        <taxon>Viridiplantae</taxon>
        <taxon>Streptophyta</taxon>
        <taxon>Embryophyta</taxon>
        <taxon>Tracheophyta</taxon>
        <taxon>Spermatophyta</taxon>
        <taxon>Magnoliopsida</taxon>
        <taxon>eudicotyledons</taxon>
        <taxon>Gunneridae</taxon>
        <taxon>Pentapetalae</taxon>
        <taxon>rosids</taxon>
        <taxon>malvids</taxon>
        <taxon>Malvales</taxon>
        <taxon>Malvaceae</taxon>
        <taxon>Byttnerioideae</taxon>
        <taxon>Theobroma</taxon>
    </lineage>
</organism>
<dbReference type="Proteomes" id="UP000026915">
    <property type="component" value="Chromosome 5"/>
</dbReference>
<dbReference type="InParanoid" id="A0A061EQS7"/>
<gene>
    <name evidence="1" type="ORF">TCM_021685</name>
</gene>
<accession>A0A061EQS7</accession>